<keyword evidence="1" id="KW-0472">Membrane</keyword>
<keyword evidence="1" id="KW-0812">Transmembrane</keyword>
<dbReference type="RefSeq" id="WP_006977974.1">
    <property type="nucleotide sequence ID" value="NZ_ABVL01000002.1"/>
</dbReference>
<keyword evidence="1" id="KW-1133">Transmembrane helix</keyword>
<comment type="caution">
    <text evidence="3">The sequence shown here is derived from an EMBL/GenBank/DDBJ whole genome shotgun (WGS) entry which is preliminary data.</text>
</comment>
<dbReference type="InterPro" id="IPR050923">
    <property type="entry name" value="Cell_Proc_Reg/RNA_Proc"/>
</dbReference>
<dbReference type="STRING" id="497964.CfE428DRAFT_0647"/>
<feature type="domain" description="FHA" evidence="2">
    <location>
        <begin position="23"/>
        <end position="73"/>
    </location>
</feature>
<feature type="transmembrane region" description="Helical" evidence="1">
    <location>
        <begin position="143"/>
        <end position="166"/>
    </location>
</feature>
<evidence type="ECO:0000259" key="2">
    <source>
        <dbReference type="PROSITE" id="PS50006"/>
    </source>
</evidence>
<dbReference type="SUPFAM" id="SSF49879">
    <property type="entry name" value="SMAD/FHA domain"/>
    <property type="match status" value="1"/>
</dbReference>
<dbReference type="InParanoid" id="B4CVG0"/>
<dbReference type="EMBL" id="ABVL01000002">
    <property type="protein sequence ID" value="EDY21402.1"/>
    <property type="molecule type" value="Genomic_DNA"/>
</dbReference>
<dbReference type="eggNOG" id="COG1716">
    <property type="taxonomic scope" value="Bacteria"/>
</dbReference>
<dbReference type="InterPro" id="IPR008984">
    <property type="entry name" value="SMAD_FHA_dom_sf"/>
</dbReference>
<protein>
    <submittedName>
        <fullName evidence="3">FHA domain containing protein</fullName>
    </submittedName>
</protein>
<proteinExistence type="predicted"/>
<dbReference type="Gene3D" id="2.60.200.20">
    <property type="match status" value="1"/>
</dbReference>
<dbReference type="Pfam" id="PF00498">
    <property type="entry name" value="FHA"/>
    <property type="match status" value="1"/>
</dbReference>
<accession>B4CVG0</accession>
<dbReference type="AlphaFoldDB" id="B4CVG0"/>
<dbReference type="PANTHER" id="PTHR23308">
    <property type="entry name" value="NUCLEAR INHIBITOR OF PROTEIN PHOSPHATASE-1"/>
    <property type="match status" value="1"/>
</dbReference>
<evidence type="ECO:0000313" key="4">
    <source>
        <dbReference type="Proteomes" id="UP000005824"/>
    </source>
</evidence>
<name>B4CVG0_9BACT</name>
<evidence type="ECO:0000256" key="1">
    <source>
        <dbReference type="SAM" id="Phobius"/>
    </source>
</evidence>
<organism evidence="3 4">
    <name type="scientific">Chthoniobacter flavus Ellin428</name>
    <dbReference type="NCBI Taxonomy" id="497964"/>
    <lineage>
        <taxon>Bacteria</taxon>
        <taxon>Pseudomonadati</taxon>
        <taxon>Verrucomicrobiota</taxon>
        <taxon>Spartobacteria</taxon>
        <taxon>Chthoniobacterales</taxon>
        <taxon>Chthoniobacteraceae</taxon>
        <taxon>Chthoniobacter</taxon>
    </lineage>
</organism>
<dbReference type="CDD" id="cd00060">
    <property type="entry name" value="FHA"/>
    <property type="match status" value="1"/>
</dbReference>
<sequence length="173" mass="18346">MPKIIVSLPESGAITHELTDAEVTVGRVPDNSLQIEDISVSSHHATLTLGEGGDYVLRDIGSTNGTELNGKEIPREEDHKLQDGDKIVFGKIEASYVSENPAEARPLPEAEEVNAVVASSSKRPADFANASPFQKKKKKKDPVGTALIVLAVVAIIGFGGVIMAILNIQPPSL</sequence>
<dbReference type="InterPro" id="IPR000253">
    <property type="entry name" value="FHA_dom"/>
</dbReference>
<reference evidence="3 4" key="1">
    <citation type="journal article" date="2011" name="J. Bacteriol.">
        <title>Genome sequence of Chthoniobacter flavus Ellin428, an aerobic heterotrophic soil bacterium.</title>
        <authorList>
            <person name="Kant R."/>
            <person name="van Passel M.W."/>
            <person name="Palva A."/>
            <person name="Lucas S."/>
            <person name="Lapidus A."/>
            <person name="Glavina Del Rio T."/>
            <person name="Dalin E."/>
            <person name="Tice H."/>
            <person name="Bruce D."/>
            <person name="Goodwin L."/>
            <person name="Pitluck S."/>
            <person name="Larimer F.W."/>
            <person name="Land M.L."/>
            <person name="Hauser L."/>
            <person name="Sangwan P."/>
            <person name="de Vos W.M."/>
            <person name="Janssen P.H."/>
            <person name="Smidt H."/>
        </authorList>
    </citation>
    <scope>NUCLEOTIDE SEQUENCE [LARGE SCALE GENOMIC DNA]</scope>
    <source>
        <strain evidence="3 4">Ellin428</strain>
    </source>
</reference>
<dbReference type="PROSITE" id="PS50006">
    <property type="entry name" value="FHA_DOMAIN"/>
    <property type="match status" value="1"/>
</dbReference>
<dbReference type="Proteomes" id="UP000005824">
    <property type="component" value="Unassembled WGS sequence"/>
</dbReference>
<dbReference type="SMART" id="SM00240">
    <property type="entry name" value="FHA"/>
    <property type="match status" value="1"/>
</dbReference>
<keyword evidence="4" id="KW-1185">Reference proteome</keyword>
<gene>
    <name evidence="3" type="ORF">CfE428DRAFT_0647</name>
</gene>
<evidence type="ECO:0000313" key="3">
    <source>
        <dbReference type="EMBL" id="EDY21402.1"/>
    </source>
</evidence>